<dbReference type="PANTHER" id="PTHR42852">
    <property type="entry name" value="THIOL:DISULFIDE INTERCHANGE PROTEIN DSBE"/>
    <property type="match status" value="1"/>
</dbReference>
<keyword evidence="2" id="KW-0201">Cytochrome c-type biogenesis</keyword>
<evidence type="ECO:0000256" key="4">
    <source>
        <dbReference type="ARBA" id="ARBA00023284"/>
    </source>
</evidence>
<dbReference type="PROSITE" id="PS51352">
    <property type="entry name" value="THIOREDOXIN_2"/>
    <property type="match status" value="1"/>
</dbReference>
<keyword evidence="3" id="KW-1015">Disulfide bond</keyword>
<dbReference type="InterPro" id="IPR013766">
    <property type="entry name" value="Thioredoxin_domain"/>
</dbReference>
<evidence type="ECO:0000256" key="2">
    <source>
        <dbReference type="ARBA" id="ARBA00022748"/>
    </source>
</evidence>
<dbReference type="PANTHER" id="PTHR42852:SF6">
    <property type="entry name" value="THIOL:DISULFIDE INTERCHANGE PROTEIN DSBE"/>
    <property type="match status" value="1"/>
</dbReference>
<dbReference type="CDD" id="cd02966">
    <property type="entry name" value="TlpA_like_family"/>
    <property type="match status" value="1"/>
</dbReference>
<evidence type="ECO:0000256" key="1">
    <source>
        <dbReference type="ARBA" id="ARBA00004196"/>
    </source>
</evidence>
<sequence length="844" mass="97460">MKKKLFTYLLALITFGVFANKTIDDPIYGLNSIPGSITKIELLDDATILHFHIKFKPKNWIKVLKETRLVEIESGKEYFAIKTEGIPFNKKHYLDETGEIDYKVYFPKIPKHLTKIDFKEGRWFTYDLVLNNKDLPTIPKQIKGSWLQTNGSGLCDYIFNNQKALINKELWKYKSVKSKKNKYTLVLEKDGKEKIIKAKLEKDGLLSIKEDKSKKGSYTKTLQNNANYTSKSNRGLETPNIKLGKAIYSGVIKDYTPRVGIKTGMVYVNNNFTGDQEQHIVKIAEDGTFKVELSIGHPQVIFSRVFNNSTSFYISPGKETFHVINGKENLFMGDLAQVNTDLEKMKDIRINGIDQKTRENILQIKPEDFKAIYTKQHAEALQELETLTQTTFISKKALELKKLALEYRTLTQVLSYDMYSRSAKRNLKPEELKDLPNYKLDKTYLSEITPEILNNKKAIMANGYSFFINYFTFLDIFNSKVNHPITSNDVLTYLQTQNINIPQEQVAAVKANELLNTPEKQERQDVFNQKYGMRLNSFYRTNLATIQKIQKEQPNEDTYQILKEQLKNEGKLSPLDEEMLIAMDNITSPEEKAAVKAFQEKHGEALKEFKTKYSSKFISLSTKKYYESKRENMKEILGLDTSFVFDIFTLQMYARPLTTDLVPYSATELKNIKKDITNKDLANYIDIANNKTIETLEANKTKTGYHVNKVEKTEGDELFESMIAKFKGKVIYVDFWATWCGPCRSGIQRIAPLKEEMIDKDVVFLYISAPSSPEKTWKNAIPNIKGEHYRVTQDEWNYLKDKFKISGIPHYALVNKKGELVNPKLGHHSNSDIKKILEEELNKQ</sequence>
<comment type="caution">
    <text evidence="7">The sequence shown here is derived from an EMBL/GenBank/DDBJ whole genome shotgun (WGS) entry which is preliminary data.</text>
</comment>
<dbReference type="RefSeq" id="WP_302884330.1">
    <property type="nucleotide sequence ID" value="NZ_JAUMIT010000004.1"/>
</dbReference>
<organism evidence="7 8">
    <name type="scientific">Wenyingzhuangia gilva</name>
    <dbReference type="NCBI Taxonomy" id="3057677"/>
    <lineage>
        <taxon>Bacteria</taxon>
        <taxon>Pseudomonadati</taxon>
        <taxon>Bacteroidota</taxon>
        <taxon>Flavobacteriia</taxon>
        <taxon>Flavobacteriales</taxon>
        <taxon>Flavobacteriaceae</taxon>
        <taxon>Wenyingzhuangia</taxon>
    </lineage>
</organism>
<keyword evidence="5" id="KW-0732">Signal</keyword>
<evidence type="ECO:0000313" key="8">
    <source>
        <dbReference type="Proteomes" id="UP001168642"/>
    </source>
</evidence>
<dbReference type="SUPFAM" id="SSF52833">
    <property type="entry name" value="Thioredoxin-like"/>
    <property type="match status" value="1"/>
</dbReference>
<dbReference type="Pfam" id="PF13905">
    <property type="entry name" value="Thioredoxin_8"/>
    <property type="match status" value="1"/>
</dbReference>
<dbReference type="InterPro" id="IPR050553">
    <property type="entry name" value="Thioredoxin_ResA/DsbE_sf"/>
</dbReference>
<dbReference type="InterPro" id="IPR036249">
    <property type="entry name" value="Thioredoxin-like_sf"/>
</dbReference>
<evidence type="ECO:0000256" key="5">
    <source>
        <dbReference type="SAM" id="SignalP"/>
    </source>
</evidence>
<dbReference type="Proteomes" id="UP001168642">
    <property type="component" value="Unassembled WGS sequence"/>
</dbReference>
<feature type="domain" description="Thioredoxin" evidence="6">
    <location>
        <begin position="696"/>
        <end position="842"/>
    </location>
</feature>
<dbReference type="Gene3D" id="3.40.30.10">
    <property type="entry name" value="Glutaredoxin"/>
    <property type="match status" value="1"/>
</dbReference>
<evidence type="ECO:0000256" key="3">
    <source>
        <dbReference type="ARBA" id="ARBA00023157"/>
    </source>
</evidence>
<feature type="chain" id="PRO_5047335383" evidence="5">
    <location>
        <begin position="20"/>
        <end position="844"/>
    </location>
</feature>
<gene>
    <name evidence="7" type="ORF">QVZ41_09470</name>
</gene>
<feature type="signal peptide" evidence="5">
    <location>
        <begin position="1"/>
        <end position="19"/>
    </location>
</feature>
<protein>
    <submittedName>
        <fullName evidence="7">Redoxin family protein</fullName>
    </submittedName>
</protein>
<keyword evidence="8" id="KW-1185">Reference proteome</keyword>
<evidence type="ECO:0000259" key="6">
    <source>
        <dbReference type="PROSITE" id="PS51352"/>
    </source>
</evidence>
<dbReference type="InterPro" id="IPR012336">
    <property type="entry name" value="Thioredoxin-like_fold"/>
</dbReference>
<evidence type="ECO:0000313" key="7">
    <source>
        <dbReference type="EMBL" id="MDO3695071.1"/>
    </source>
</evidence>
<name>A0ABT8VSW8_9FLAO</name>
<reference evidence="7" key="1">
    <citation type="submission" date="2023-07" db="EMBL/GenBank/DDBJ databases">
        <title>Wenyingzhuangia sp. chi5 genome sequencing and assembly.</title>
        <authorList>
            <person name="Park S."/>
        </authorList>
    </citation>
    <scope>NUCLEOTIDE SEQUENCE</scope>
    <source>
        <strain evidence="7">Chi5</strain>
    </source>
</reference>
<comment type="subcellular location">
    <subcellularLocation>
        <location evidence="1">Cell envelope</location>
    </subcellularLocation>
</comment>
<proteinExistence type="predicted"/>
<dbReference type="EMBL" id="JAUMIT010000004">
    <property type="protein sequence ID" value="MDO3695071.1"/>
    <property type="molecule type" value="Genomic_DNA"/>
</dbReference>
<accession>A0ABT8VSW8</accession>
<keyword evidence="4" id="KW-0676">Redox-active center</keyword>